<reference evidence="7 8" key="1">
    <citation type="journal article" date="2012" name="J. Bacteriol.">
        <title>Genome sequence of benzo(a)pyrene-degrading bacterium Novosphingobium pentaromativorans US6-1.</title>
        <authorList>
            <person name="Luo Y.R."/>
            <person name="Kang S.G."/>
            <person name="Kim S.J."/>
            <person name="Kim M.R."/>
            <person name="Li N."/>
            <person name="Lee J.H."/>
            <person name="Kwon K.K."/>
        </authorList>
    </citation>
    <scope>NUCLEOTIDE SEQUENCE [LARGE SCALE GENOMIC DNA]</scope>
    <source>
        <strain evidence="7 8">US6-1</strain>
    </source>
</reference>
<keyword evidence="5" id="KW-0732">Signal</keyword>
<dbReference type="InterPro" id="IPR024607">
    <property type="entry name" value="Sulfatase_CS"/>
</dbReference>
<dbReference type="InterPro" id="IPR050738">
    <property type="entry name" value="Sulfatase"/>
</dbReference>
<dbReference type="AlphaFoldDB" id="G6EGK8"/>
<evidence type="ECO:0000313" key="7">
    <source>
        <dbReference type="EMBL" id="EHJ59555.1"/>
    </source>
</evidence>
<dbReference type="PANTHER" id="PTHR42693">
    <property type="entry name" value="ARYLSULFATASE FAMILY MEMBER"/>
    <property type="match status" value="1"/>
</dbReference>
<dbReference type="EMBL" id="AGFM01000055">
    <property type="protein sequence ID" value="EHJ59555.1"/>
    <property type="molecule type" value="Genomic_DNA"/>
</dbReference>
<dbReference type="InterPro" id="IPR017850">
    <property type="entry name" value="Alkaline_phosphatase_core_sf"/>
</dbReference>
<dbReference type="Gene3D" id="3.40.720.10">
    <property type="entry name" value="Alkaline Phosphatase, subunit A"/>
    <property type="match status" value="1"/>
</dbReference>
<evidence type="ECO:0000256" key="2">
    <source>
        <dbReference type="ARBA" id="ARBA00022723"/>
    </source>
</evidence>
<comment type="caution">
    <text evidence="7">The sequence shown here is derived from an EMBL/GenBank/DDBJ whole genome shotgun (WGS) entry which is preliminary data.</text>
</comment>
<evidence type="ECO:0000256" key="5">
    <source>
        <dbReference type="SAM" id="SignalP"/>
    </source>
</evidence>
<dbReference type="Pfam" id="PF00884">
    <property type="entry name" value="Sulfatase"/>
    <property type="match status" value="1"/>
</dbReference>
<organism evidence="7 8">
    <name type="scientific">Novosphingobium pentaromativorans US6-1</name>
    <dbReference type="NCBI Taxonomy" id="1088721"/>
    <lineage>
        <taxon>Bacteria</taxon>
        <taxon>Pseudomonadati</taxon>
        <taxon>Pseudomonadota</taxon>
        <taxon>Alphaproteobacteria</taxon>
        <taxon>Sphingomonadales</taxon>
        <taxon>Sphingomonadaceae</taxon>
        <taxon>Novosphingobium</taxon>
    </lineage>
</organism>
<dbReference type="PROSITE" id="PS51257">
    <property type="entry name" value="PROKAR_LIPOPROTEIN"/>
    <property type="match status" value="1"/>
</dbReference>
<gene>
    <name evidence="7" type="ORF">NSU_3438</name>
</gene>
<feature type="domain" description="Sulfatase N-terminal" evidence="6">
    <location>
        <begin position="39"/>
        <end position="443"/>
    </location>
</feature>
<dbReference type="GO" id="GO:0046872">
    <property type="term" value="F:metal ion binding"/>
    <property type="evidence" value="ECO:0007669"/>
    <property type="project" value="UniProtKB-KW"/>
</dbReference>
<dbReference type="PROSITE" id="PS00149">
    <property type="entry name" value="SULFATASE_2"/>
    <property type="match status" value="1"/>
</dbReference>
<evidence type="ECO:0000256" key="1">
    <source>
        <dbReference type="ARBA" id="ARBA00008779"/>
    </source>
</evidence>
<evidence type="ECO:0000256" key="4">
    <source>
        <dbReference type="ARBA" id="ARBA00022837"/>
    </source>
</evidence>
<dbReference type="PROSITE" id="PS51318">
    <property type="entry name" value="TAT"/>
    <property type="match status" value="1"/>
</dbReference>
<keyword evidence="4" id="KW-0106">Calcium</keyword>
<dbReference type="RefSeq" id="WP_007014346.1">
    <property type="nucleotide sequence ID" value="NZ_AGFM01000055.1"/>
</dbReference>
<dbReference type="Proteomes" id="UP000004030">
    <property type="component" value="Unassembled WGS sequence"/>
</dbReference>
<protein>
    <submittedName>
        <fullName evidence="7">Arylsulfatase</fullName>
    </submittedName>
</protein>
<keyword evidence="3" id="KW-0378">Hydrolase</keyword>
<dbReference type="PATRIC" id="fig|1088721.3.peg.3391"/>
<keyword evidence="2" id="KW-0479">Metal-binding</keyword>
<feature type="signal peptide" evidence="5">
    <location>
        <begin position="1"/>
        <end position="28"/>
    </location>
</feature>
<dbReference type="eggNOG" id="COG3119">
    <property type="taxonomic scope" value="Bacteria"/>
</dbReference>
<name>G6EGK8_9SPHN</name>
<dbReference type="PANTHER" id="PTHR42693:SF33">
    <property type="entry name" value="ARYLSULFATASE"/>
    <property type="match status" value="1"/>
</dbReference>
<comment type="similarity">
    <text evidence="1">Belongs to the sulfatase family.</text>
</comment>
<proteinExistence type="inferred from homology"/>
<dbReference type="OrthoDB" id="9803751at2"/>
<sequence>MMDRLNRREAVARLGLLLGASTLSSACASLPLAAGAKRPNIVLVVLDDTGFSDFGCFGAEIRTPAIDALAASGLRYSHFDTRAICSPTRAALLSGRNSHTMNMLDLTAGGKTPRANVPGVLRQNARLLPAVLKDAGYVTLGVGKWHLSPAWEDGAPGNNANWPLQRGFDQFYGFIGGWQDQYRPELIDGNRNIGKPDDPGYHFSSAIVDEAIARIDKLDAKDPFFLYLAFGATHSPVQVREEWIDRYAGVYERGWDAIREERLARQKRMGLVPPETELPPHDPRDRQWSSLSDNERQVYARFMATYAGFLEHADAQLGRLVEDLKQRGEYENTLFVVLSDNGPSSEGGETGSFGRLYPPEPADPDALIDRMPAIGREQIAMQVPWTIASATPYRRYKSWPYLGGVRAPLIVSWAAGNLEAGAIRHQAVDDIDIAPTLAQLAGASFAVPDGEAVQIPLAGRTITATMASASAPSPRPVQYFELRGNRAIRAGHWRAVAVHRLGTPFETDEWRLFDMDNDPNESRDLSATNPEKLAELKALWESEARRYGVTLTEGPDYMRQYDVYADEFDTGRETNNKETKQ</sequence>
<evidence type="ECO:0000259" key="6">
    <source>
        <dbReference type="Pfam" id="PF00884"/>
    </source>
</evidence>
<keyword evidence="8" id="KW-1185">Reference proteome</keyword>
<accession>G6EGK8</accession>
<evidence type="ECO:0000256" key="3">
    <source>
        <dbReference type="ARBA" id="ARBA00022801"/>
    </source>
</evidence>
<dbReference type="InterPro" id="IPR006311">
    <property type="entry name" value="TAT_signal"/>
</dbReference>
<dbReference type="Gene3D" id="3.30.1120.10">
    <property type="match status" value="1"/>
</dbReference>
<dbReference type="InterPro" id="IPR000917">
    <property type="entry name" value="Sulfatase_N"/>
</dbReference>
<evidence type="ECO:0000313" key="8">
    <source>
        <dbReference type="Proteomes" id="UP000004030"/>
    </source>
</evidence>
<dbReference type="GO" id="GO:0004065">
    <property type="term" value="F:arylsulfatase activity"/>
    <property type="evidence" value="ECO:0007669"/>
    <property type="project" value="TreeGrafter"/>
</dbReference>
<dbReference type="SUPFAM" id="SSF53649">
    <property type="entry name" value="Alkaline phosphatase-like"/>
    <property type="match status" value="1"/>
</dbReference>
<feature type="chain" id="PRO_5003488266" evidence="5">
    <location>
        <begin position="29"/>
        <end position="581"/>
    </location>
</feature>
<dbReference type="CDD" id="cd16025">
    <property type="entry name" value="PAS_like"/>
    <property type="match status" value="1"/>
</dbReference>